<dbReference type="Pfam" id="PF18884">
    <property type="entry name" value="TSP3_bac"/>
    <property type="match status" value="3"/>
</dbReference>
<dbReference type="GO" id="GO:0005509">
    <property type="term" value="F:calcium ion binding"/>
    <property type="evidence" value="ECO:0007669"/>
    <property type="project" value="InterPro"/>
</dbReference>
<keyword evidence="4" id="KW-0106">Calcium</keyword>
<evidence type="ECO:0000256" key="3">
    <source>
        <dbReference type="ARBA" id="ARBA00022729"/>
    </source>
</evidence>
<dbReference type="Proteomes" id="UP000229600">
    <property type="component" value="Unassembled WGS sequence"/>
</dbReference>
<accession>A0A2H0N4S5</accession>
<keyword evidence="3" id="KW-0732">Signal</keyword>
<dbReference type="SUPFAM" id="SSF103647">
    <property type="entry name" value="TSP type-3 repeat"/>
    <property type="match status" value="1"/>
</dbReference>
<reference evidence="6 7" key="1">
    <citation type="submission" date="2017-09" db="EMBL/GenBank/DDBJ databases">
        <title>Depth-based differentiation of microbial function through sediment-hosted aquifers and enrichment of novel symbionts in the deep terrestrial subsurface.</title>
        <authorList>
            <person name="Probst A.J."/>
            <person name="Ladd B."/>
            <person name="Jarett J.K."/>
            <person name="Geller-Mcgrath D.E."/>
            <person name="Sieber C.M."/>
            <person name="Emerson J.B."/>
            <person name="Anantharaman K."/>
            <person name="Thomas B.C."/>
            <person name="Malmstrom R."/>
            <person name="Stieglmeier M."/>
            <person name="Klingl A."/>
            <person name="Woyke T."/>
            <person name="Ryan C.M."/>
            <person name="Banfield J.F."/>
        </authorList>
    </citation>
    <scope>NUCLEOTIDE SEQUENCE [LARGE SCALE GENOMIC DNA]</scope>
    <source>
        <strain evidence="6">CG11_big_fil_rev_8_21_14_0_20_39_34</strain>
    </source>
</reference>
<feature type="compositionally biased region" description="Low complexity" evidence="5">
    <location>
        <begin position="33"/>
        <end position="46"/>
    </location>
</feature>
<evidence type="ECO:0000313" key="7">
    <source>
        <dbReference type="Proteomes" id="UP000229600"/>
    </source>
</evidence>
<gene>
    <name evidence="6" type="ORF">COV59_01760</name>
</gene>
<dbReference type="InterPro" id="IPR028974">
    <property type="entry name" value="TSP_type-3_rpt"/>
</dbReference>
<evidence type="ECO:0000256" key="4">
    <source>
        <dbReference type="ARBA" id="ARBA00022837"/>
    </source>
</evidence>
<feature type="region of interest" description="Disordered" evidence="5">
    <location>
        <begin position="30"/>
        <end position="82"/>
    </location>
</feature>
<dbReference type="EMBL" id="PCWN01000007">
    <property type="protein sequence ID" value="PIR03893.1"/>
    <property type="molecule type" value="Genomic_DNA"/>
</dbReference>
<comment type="subcellular location">
    <subcellularLocation>
        <location evidence="1">Secreted</location>
    </subcellularLocation>
</comment>
<feature type="compositionally biased region" description="Acidic residues" evidence="5">
    <location>
        <begin position="56"/>
        <end position="66"/>
    </location>
</feature>
<dbReference type="InterPro" id="IPR059100">
    <property type="entry name" value="TSP3_bac"/>
</dbReference>
<name>A0A2H0N4S5_9BACT</name>
<dbReference type="AlphaFoldDB" id="A0A2H0N4S5"/>
<evidence type="ECO:0008006" key="8">
    <source>
        <dbReference type="Google" id="ProtNLM"/>
    </source>
</evidence>
<dbReference type="Gene3D" id="4.10.1080.10">
    <property type="entry name" value="TSP type-3 repeat"/>
    <property type="match status" value="1"/>
</dbReference>
<evidence type="ECO:0000256" key="1">
    <source>
        <dbReference type="ARBA" id="ARBA00004613"/>
    </source>
</evidence>
<organism evidence="6 7">
    <name type="scientific">Candidatus Magasanikbacteria bacterium CG11_big_fil_rev_8_21_14_0_20_39_34</name>
    <dbReference type="NCBI Taxonomy" id="1974653"/>
    <lineage>
        <taxon>Bacteria</taxon>
        <taxon>Candidatus Magasanikiibacteriota</taxon>
    </lineage>
</organism>
<proteinExistence type="predicted"/>
<evidence type="ECO:0000256" key="2">
    <source>
        <dbReference type="ARBA" id="ARBA00022525"/>
    </source>
</evidence>
<evidence type="ECO:0000313" key="6">
    <source>
        <dbReference type="EMBL" id="PIR03893.1"/>
    </source>
</evidence>
<keyword evidence="2" id="KW-0964">Secreted</keyword>
<protein>
    <recommendedName>
        <fullName evidence="8">EF-hand domain-containing protein</fullName>
    </recommendedName>
</protein>
<comment type="caution">
    <text evidence="6">The sequence shown here is derived from an EMBL/GenBank/DDBJ whole genome shotgun (WGS) entry which is preliminary data.</text>
</comment>
<sequence>MKKVLIIIGIILLLGIGAYFVFNRKNSPKIVPGETQNQGTTNTQEESVPYPFLGDMDGDGIADQDEKELGTSDYEYDTDGDGIADKDEIDVWKTDPTKVDTDGDGFADGYEILNGFDPLGPGKLEN</sequence>
<evidence type="ECO:0000256" key="5">
    <source>
        <dbReference type="SAM" id="MobiDB-lite"/>
    </source>
</evidence>